<evidence type="ECO:0000313" key="2">
    <source>
        <dbReference type="EMBL" id="EUA86212.1"/>
    </source>
</evidence>
<dbReference type="EMBL" id="JAOL01000179">
    <property type="protein sequence ID" value="EUA86212.1"/>
    <property type="molecule type" value="Genomic_DNA"/>
</dbReference>
<organism evidence="2 3">
    <name type="scientific">Mycobacterium ulcerans str. Harvey</name>
    <dbReference type="NCBI Taxonomy" id="1299332"/>
    <lineage>
        <taxon>Bacteria</taxon>
        <taxon>Bacillati</taxon>
        <taxon>Actinomycetota</taxon>
        <taxon>Actinomycetes</taxon>
        <taxon>Mycobacteriales</taxon>
        <taxon>Mycobacteriaceae</taxon>
        <taxon>Mycobacterium</taxon>
        <taxon>Mycobacterium ulcerans group</taxon>
    </lineage>
</organism>
<accession>A0ABP3A3Y9</accession>
<evidence type="ECO:0000256" key="1">
    <source>
        <dbReference type="SAM" id="MobiDB-lite"/>
    </source>
</evidence>
<protein>
    <submittedName>
        <fullName evidence="2">Uncharacterized protein</fullName>
    </submittedName>
</protein>
<gene>
    <name evidence="2" type="ORF">I551_7333</name>
</gene>
<evidence type="ECO:0000313" key="3">
    <source>
        <dbReference type="Proteomes" id="UP000020681"/>
    </source>
</evidence>
<keyword evidence="3" id="KW-1185">Reference proteome</keyword>
<comment type="caution">
    <text evidence="2">The sequence shown here is derived from an EMBL/GenBank/DDBJ whole genome shotgun (WGS) entry which is preliminary data.</text>
</comment>
<dbReference type="Proteomes" id="UP000020681">
    <property type="component" value="Unassembled WGS sequence"/>
</dbReference>
<name>A0ABP3A3Y9_MYCUL</name>
<proteinExistence type="predicted"/>
<reference evidence="2 3" key="1">
    <citation type="submission" date="2014-01" db="EMBL/GenBank/DDBJ databases">
        <authorList>
            <person name="Dobos K."/>
            <person name="Lenaerts A."/>
            <person name="Ordway D."/>
            <person name="DeGroote M.A."/>
            <person name="Parker T."/>
            <person name="Sizemore C."/>
            <person name="Tallon L.J."/>
            <person name="Sadzewicz L.K."/>
            <person name="Sengamalay N."/>
            <person name="Fraser C.M."/>
            <person name="Hine E."/>
            <person name="Shefchek K.A."/>
            <person name="Das S.P."/>
            <person name="Tettelin H."/>
        </authorList>
    </citation>
    <scope>NUCLEOTIDE SEQUENCE [LARGE SCALE GENOMIC DNA]</scope>
    <source>
        <strain evidence="2 3">Harvey</strain>
    </source>
</reference>
<feature type="region of interest" description="Disordered" evidence="1">
    <location>
        <begin position="58"/>
        <end position="86"/>
    </location>
</feature>
<feature type="compositionally biased region" description="Polar residues" evidence="1">
    <location>
        <begin position="66"/>
        <end position="80"/>
    </location>
</feature>
<sequence>MAAVFVAGDVVVYSASDLAAAARCEFAFLRHFDSKLGRVPPSPPRTICWCAPPSSGMNMKDAHSTGCATSSVRSRSSAIQHTPWLG</sequence>